<name>A0AAE1MPI0_9FABA</name>
<feature type="region of interest" description="Disordered" evidence="1">
    <location>
        <begin position="82"/>
        <end position="139"/>
    </location>
</feature>
<evidence type="ECO:0000313" key="2">
    <source>
        <dbReference type="EMBL" id="KAK4275572.1"/>
    </source>
</evidence>
<dbReference type="PANTHER" id="PTHR48460:SF1">
    <property type="entry name" value="RWP-RK DOMAIN-CONTAINING PROTEIN"/>
    <property type="match status" value="1"/>
</dbReference>
<reference evidence="2" key="1">
    <citation type="submission" date="2023-10" db="EMBL/GenBank/DDBJ databases">
        <title>Chromosome-level genome of the transformable northern wattle, Acacia crassicarpa.</title>
        <authorList>
            <person name="Massaro I."/>
            <person name="Sinha N.R."/>
            <person name="Poethig S."/>
            <person name="Leichty A.R."/>
        </authorList>
    </citation>
    <scope>NUCLEOTIDE SEQUENCE</scope>
    <source>
        <strain evidence="2">Acra3RX</strain>
        <tissue evidence="2">Leaf</tissue>
    </source>
</reference>
<keyword evidence="3" id="KW-1185">Reference proteome</keyword>
<comment type="caution">
    <text evidence="2">The sequence shown here is derived from an EMBL/GenBank/DDBJ whole genome shotgun (WGS) entry which is preliminary data.</text>
</comment>
<accession>A0AAE1MPI0</accession>
<dbReference type="AlphaFoldDB" id="A0AAE1MPI0"/>
<organism evidence="2 3">
    <name type="scientific">Acacia crassicarpa</name>
    <name type="common">northern wattle</name>
    <dbReference type="NCBI Taxonomy" id="499986"/>
    <lineage>
        <taxon>Eukaryota</taxon>
        <taxon>Viridiplantae</taxon>
        <taxon>Streptophyta</taxon>
        <taxon>Embryophyta</taxon>
        <taxon>Tracheophyta</taxon>
        <taxon>Spermatophyta</taxon>
        <taxon>Magnoliopsida</taxon>
        <taxon>eudicotyledons</taxon>
        <taxon>Gunneridae</taxon>
        <taxon>Pentapetalae</taxon>
        <taxon>rosids</taxon>
        <taxon>fabids</taxon>
        <taxon>Fabales</taxon>
        <taxon>Fabaceae</taxon>
        <taxon>Caesalpinioideae</taxon>
        <taxon>mimosoid clade</taxon>
        <taxon>Acacieae</taxon>
        <taxon>Acacia</taxon>
    </lineage>
</organism>
<evidence type="ECO:0000256" key="1">
    <source>
        <dbReference type="SAM" id="MobiDB-lite"/>
    </source>
</evidence>
<dbReference type="Proteomes" id="UP001293593">
    <property type="component" value="Unassembled WGS sequence"/>
</dbReference>
<dbReference type="PANTHER" id="PTHR48460">
    <property type="entry name" value="RWP-RK DOMAIN-CONTAINING PROTEIN"/>
    <property type="match status" value="1"/>
</dbReference>
<feature type="compositionally biased region" description="Basic and acidic residues" evidence="1">
    <location>
        <begin position="95"/>
        <end position="123"/>
    </location>
</feature>
<sequence length="197" mass="21583">MVLISGSGTNKSILQHPNDARLKAPGVTVFHSPHHHQQGSKNIETRPSHNLISSNLPKGMTSTLDEFKYGFPLEGLSTTSNKWWGSSVGGPDDSADSKKKAEDGADVSKHVKGQLRDTEKKEEADTEMSEAGKEAVKTPEGAALLREIRKRAVEEGREAHKLGVFRGYGVKKLGKREKIMLLQIFSSTLPSSWIHDS</sequence>
<dbReference type="EMBL" id="JAWXYG010000004">
    <property type="protein sequence ID" value="KAK4275572.1"/>
    <property type="molecule type" value="Genomic_DNA"/>
</dbReference>
<evidence type="ECO:0000313" key="3">
    <source>
        <dbReference type="Proteomes" id="UP001293593"/>
    </source>
</evidence>
<proteinExistence type="predicted"/>
<protein>
    <submittedName>
        <fullName evidence="2">Uncharacterized protein</fullName>
    </submittedName>
</protein>
<gene>
    <name evidence="2" type="ORF">QN277_018630</name>
</gene>